<evidence type="ECO:0000313" key="9">
    <source>
        <dbReference type="EMBL" id="EFZ37113.1"/>
    </source>
</evidence>
<dbReference type="Proteomes" id="UP000005580">
    <property type="component" value="Unassembled WGS sequence"/>
</dbReference>
<dbReference type="Pfam" id="PF14322">
    <property type="entry name" value="SusD-like_3"/>
    <property type="match status" value="1"/>
</dbReference>
<reference evidence="9" key="1">
    <citation type="submission" date="2011-01" db="EMBL/GenBank/DDBJ databases">
        <authorList>
            <person name="Muzny D."/>
            <person name="Qin X."/>
            <person name="Buhay C."/>
            <person name="Dugan-Rocha S."/>
            <person name="Ding Y."/>
            <person name="Chen G."/>
            <person name="Hawes A."/>
            <person name="Holder M."/>
            <person name="Jhangiani S."/>
            <person name="Johnson A."/>
            <person name="Khan Z."/>
            <person name="Li Z."/>
            <person name="Liu W."/>
            <person name="Liu X."/>
            <person name="Perez L."/>
            <person name="Shen H."/>
            <person name="Wang Q."/>
            <person name="Watt J."/>
            <person name="Xi L."/>
            <person name="Xin Y."/>
            <person name="Zhou J."/>
            <person name="Deng J."/>
            <person name="Jiang H."/>
            <person name="Liu Y."/>
            <person name="Qu J."/>
            <person name="Song X.-Z."/>
            <person name="Zhang L."/>
            <person name="Villasana D."/>
            <person name="Johnson A."/>
            <person name="Liu J."/>
            <person name="Liyanage D."/>
            <person name="Lorensuhewa L."/>
            <person name="Robinson T."/>
            <person name="Song A."/>
            <person name="Song B.-B."/>
            <person name="Dinh H."/>
            <person name="Thornton R."/>
            <person name="Coyle M."/>
            <person name="Francisco L."/>
            <person name="Jackson L."/>
            <person name="Javaid M."/>
            <person name="Korchina V."/>
            <person name="Kovar C."/>
            <person name="Mata R."/>
            <person name="Mathew T."/>
            <person name="Ngo R."/>
            <person name="Nguyen L."/>
            <person name="Nguyen N."/>
            <person name="Okwuonu G."/>
            <person name="Ongeri F."/>
            <person name="Pham C."/>
            <person name="Simmons D."/>
            <person name="Wilczek-Boney K."/>
            <person name="Hale W."/>
            <person name="Jakkamsetti A."/>
            <person name="Pham P."/>
            <person name="Ruth R."/>
            <person name="San Lucas F."/>
            <person name="Warren J."/>
            <person name="Zhang J."/>
            <person name="Zhao Z."/>
            <person name="Zhou C."/>
            <person name="Zhu D."/>
            <person name="Lee S."/>
            <person name="Bess C."/>
            <person name="Blankenburg K."/>
            <person name="Forbes L."/>
            <person name="Fu Q."/>
            <person name="Gubbala S."/>
            <person name="Hirani K."/>
            <person name="Jayaseelan J.C."/>
            <person name="Lara F."/>
            <person name="Munidasa M."/>
            <person name="Palculict T."/>
            <person name="Patil S."/>
            <person name="Pu L.-L."/>
            <person name="Saada N."/>
            <person name="Tang L."/>
            <person name="Weissenberger G."/>
            <person name="Zhu Y."/>
            <person name="Hemphill L."/>
            <person name="Shang Y."/>
            <person name="Youmans B."/>
            <person name="Ayvaz T."/>
            <person name="Ross M."/>
            <person name="Santibanez J."/>
            <person name="Aqrawi P."/>
            <person name="Gross S."/>
            <person name="Joshi V."/>
            <person name="Fowler G."/>
            <person name="Nazareth L."/>
            <person name="Reid J."/>
            <person name="Worley K."/>
            <person name="Petrosino J."/>
            <person name="Highlander S."/>
            <person name="Gibbs R."/>
        </authorList>
    </citation>
    <scope>NUCLEOTIDE SEQUENCE [LARGE SCALE GENOMIC DNA]</scope>
    <source>
        <strain evidence="9">ATCC 33269</strain>
    </source>
</reference>
<organism evidence="9 10">
    <name type="scientific">Hoylesella oralis ATCC 33269</name>
    <dbReference type="NCBI Taxonomy" id="873533"/>
    <lineage>
        <taxon>Bacteria</taxon>
        <taxon>Pseudomonadati</taxon>
        <taxon>Bacteroidota</taxon>
        <taxon>Bacteroidia</taxon>
        <taxon>Bacteroidales</taxon>
        <taxon>Prevotellaceae</taxon>
        <taxon>Hoylesella</taxon>
    </lineage>
</organism>
<feature type="domain" description="SusD-like N-terminal" evidence="8">
    <location>
        <begin position="112"/>
        <end position="209"/>
    </location>
</feature>
<dbReference type="InterPro" id="IPR011990">
    <property type="entry name" value="TPR-like_helical_dom_sf"/>
</dbReference>
<dbReference type="EMBL" id="AEPE02000004">
    <property type="protein sequence ID" value="EFZ37113.1"/>
    <property type="molecule type" value="Genomic_DNA"/>
</dbReference>
<name>E7RPS0_9BACT</name>
<evidence type="ECO:0000256" key="2">
    <source>
        <dbReference type="ARBA" id="ARBA00006275"/>
    </source>
</evidence>
<proteinExistence type="inferred from homology"/>
<evidence type="ECO:0000313" key="10">
    <source>
        <dbReference type="Proteomes" id="UP000005580"/>
    </source>
</evidence>
<accession>E7RPS0</accession>
<dbReference type="eggNOG" id="COG1435">
    <property type="taxonomic scope" value="Bacteria"/>
</dbReference>
<evidence type="ECO:0000256" key="5">
    <source>
        <dbReference type="ARBA" id="ARBA00023237"/>
    </source>
</evidence>
<sequence>MKSKITRMLLAVMAVAMTYGCSDELNITPDGRLTLDIIFSDSDYTEQYANSMYEYIRKYGNGYHYYTWLSAFTDDATDSQAPADTWLMLHQWNQGNFSAANPPFMAGSTTLRYSERDFWGTAFGGVRKTNVFLTRVNNMNMPNEVKRDRYMAEAHVLRAHYYFELIKNFGGVPLFAEDITRRDNFADIERASFDDCVQFIVKDCDEAIASKELPFRTMEDGQRGRMTKAVAYFIKASALLFAASPHWNPSNDVVKWQTAATAAKEALDQLVSHGYQLFPNYERFFITRPDKNQDPLDKETILEAIDTWGYGSQTYRRFGVICYLMNMIPVDFASEKCGLCPSQELVDSYEMKDGTVPILGYNDDAHTKPIINPASGYDDQKPYVDRDPRFYASVWYNGAYFGKKDGRDIYIESFVGGRHGISGIKQRTPTGYYTRKYVDPSMRSAGSSKTLWRIYRLAELYLDLAEAENEANGPTQIAYDAVNATRRRAGMPDMPTGLTKDEFRERVRRERRVEMAFEENRFYDLRRWNILVENSRLKTGMRWTKAADGTLSNERILSVDCHATANEKYYLLPIDLKEIIRMPLVKQNPGWE</sequence>
<dbReference type="Gene3D" id="1.25.40.390">
    <property type="match status" value="1"/>
</dbReference>
<dbReference type="InterPro" id="IPR012944">
    <property type="entry name" value="SusD_RagB_dom"/>
</dbReference>
<dbReference type="AlphaFoldDB" id="E7RPS0"/>
<keyword evidence="4" id="KW-0472">Membrane</keyword>
<evidence type="ECO:0000256" key="6">
    <source>
        <dbReference type="SAM" id="SignalP"/>
    </source>
</evidence>
<evidence type="ECO:0000259" key="7">
    <source>
        <dbReference type="Pfam" id="PF07980"/>
    </source>
</evidence>
<feature type="domain" description="RagB/SusD" evidence="7">
    <location>
        <begin position="336"/>
        <end position="591"/>
    </location>
</feature>
<dbReference type="SUPFAM" id="SSF48452">
    <property type="entry name" value="TPR-like"/>
    <property type="match status" value="1"/>
</dbReference>
<comment type="subcellular location">
    <subcellularLocation>
        <location evidence="1">Cell outer membrane</location>
    </subcellularLocation>
</comment>
<gene>
    <name evidence="9" type="ORF">HMPREF0663_11171</name>
</gene>
<dbReference type="PROSITE" id="PS51257">
    <property type="entry name" value="PROKAR_LIPOPROTEIN"/>
    <property type="match status" value="1"/>
</dbReference>
<dbReference type="HOGENOM" id="CLU_015553_0_3_10"/>
<keyword evidence="5" id="KW-0998">Cell outer membrane</keyword>
<dbReference type="GO" id="GO:0009279">
    <property type="term" value="C:cell outer membrane"/>
    <property type="evidence" value="ECO:0007669"/>
    <property type="project" value="UniProtKB-SubCell"/>
</dbReference>
<dbReference type="Pfam" id="PF07980">
    <property type="entry name" value="SusD_RagB"/>
    <property type="match status" value="1"/>
</dbReference>
<comment type="similarity">
    <text evidence="2">Belongs to the SusD family.</text>
</comment>
<dbReference type="STRING" id="28134.SAMN05444288_1703"/>
<evidence type="ECO:0000256" key="4">
    <source>
        <dbReference type="ARBA" id="ARBA00023136"/>
    </source>
</evidence>
<keyword evidence="10" id="KW-1185">Reference proteome</keyword>
<feature type="chain" id="PRO_5003223906" evidence="6">
    <location>
        <begin position="19"/>
        <end position="592"/>
    </location>
</feature>
<evidence type="ECO:0000259" key="8">
    <source>
        <dbReference type="Pfam" id="PF14322"/>
    </source>
</evidence>
<dbReference type="RefSeq" id="WP_004368431.1">
    <property type="nucleotide sequence ID" value="NZ_GL833118.1"/>
</dbReference>
<evidence type="ECO:0000256" key="1">
    <source>
        <dbReference type="ARBA" id="ARBA00004442"/>
    </source>
</evidence>
<dbReference type="InterPro" id="IPR033985">
    <property type="entry name" value="SusD-like_N"/>
</dbReference>
<comment type="caution">
    <text evidence="9">The sequence shown here is derived from an EMBL/GenBank/DDBJ whole genome shotgun (WGS) entry which is preliminary data.</text>
</comment>
<protein>
    <submittedName>
        <fullName evidence="9">SusD family protein</fullName>
    </submittedName>
</protein>
<keyword evidence="3 6" id="KW-0732">Signal</keyword>
<evidence type="ECO:0000256" key="3">
    <source>
        <dbReference type="ARBA" id="ARBA00022729"/>
    </source>
</evidence>
<feature type="signal peptide" evidence="6">
    <location>
        <begin position="1"/>
        <end position="18"/>
    </location>
</feature>